<organism evidence="1 2">
    <name type="scientific">Caenorhabditis elegans</name>
    <dbReference type="NCBI Taxonomy" id="6239"/>
    <lineage>
        <taxon>Eukaryota</taxon>
        <taxon>Metazoa</taxon>
        <taxon>Ecdysozoa</taxon>
        <taxon>Nematoda</taxon>
        <taxon>Chromadorea</taxon>
        <taxon>Rhabditida</taxon>
        <taxon>Rhabditina</taxon>
        <taxon>Rhabditomorpha</taxon>
        <taxon>Rhabditoidea</taxon>
        <taxon>Rhabditidae</taxon>
        <taxon>Peloderinae</taxon>
        <taxon>Caenorhabditis</taxon>
    </lineage>
</organism>
<dbReference type="PaxDb" id="6239-Y73F8A.32a"/>
<gene>
    <name evidence="1" type="ORF">CELE_Y73F8A.32</name>
    <name evidence="1 3" type="ORF">Y73F8A.32</name>
</gene>
<dbReference type="InParanoid" id="Q9NA42"/>
<protein>
    <submittedName>
        <fullName evidence="1">Secreted protein</fullName>
    </submittedName>
</protein>
<dbReference type="Bgee" id="WBGene00013536">
    <property type="expression patterns" value="Expressed in adult organism and 3 other cell types or tissues"/>
</dbReference>
<dbReference type="UCSC" id="Y73F8A.32">
    <property type="organism name" value="c. elegans"/>
</dbReference>
<evidence type="ECO:0000313" key="3">
    <source>
        <dbReference type="WormBase" id="Y73F8A.32a"/>
    </source>
</evidence>
<sequence>MLLSPPTNCRFFCFLYFPKVSSSSWEEDGFDARTLLSTPTDSSGFSLYVFSVLFCFSNLL</sequence>
<dbReference type="WormBase" id="Y73F8A.32a">
    <property type="protein sequence ID" value="CE36252"/>
    <property type="gene ID" value="WBGene00013536"/>
</dbReference>
<dbReference type="Proteomes" id="UP000001940">
    <property type="component" value="Chromosome IV"/>
</dbReference>
<keyword evidence="2" id="KW-1185">Reference proteome</keyword>
<evidence type="ECO:0000313" key="1">
    <source>
        <dbReference type="EMBL" id="CAB60566.2"/>
    </source>
</evidence>
<dbReference type="AlphaFoldDB" id="Q9NA42"/>
<dbReference type="AGR" id="WB:WBGene00013536"/>
<accession>Q9NA42</accession>
<name>Q9NA42_CAEEL</name>
<reference evidence="1 2" key="1">
    <citation type="journal article" date="1998" name="Science">
        <title>Genome sequence of the nematode C. elegans: a platform for investigating biology.</title>
        <authorList>
            <consortium name="The C. elegans sequencing consortium"/>
            <person name="Sulson J.E."/>
            <person name="Waterston R."/>
        </authorList>
    </citation>
    <scope>NUCLEOTIDE SEQUENCE [LARGE SCALE GENOMIC DNA]</scope>
    <source>
        <strain evidence="1 2">Bristol N2</strain>
    </source>
</reference>
<proteinExistence type="predicted"/>
<evidence type="ECO:0000313" key="2">
    <source>
        <dbReference type="Proteomes" id="UP000001940"/>
    </source>
</evidence>
<dbReference type="HOGENOM" id="CLU_2943921_0_0_1"/>
<dbReference type="EMBL" id="BX284604">
    <property type="protein sequence ID" value="CAB60566.2"/>
    <property type="molecule type" value="Genomic_DNA"/>
</dbReference>